<sequence length="142" mass="16076">MEALFERPEEGELCSSANGRSHSFAYCLHLHNHHLHYFIPYRFGATASNRVSNELGAGNPQAAKMAVWATTVIAITEAIIISITLFFCRYILVYAFSSEKEIVNHVADMVPLILSVSYHGFLTISTFRQFSTFPRDLRFSKL</sequence>
<keyword evidence="2" id="KW-1133">Transmembrane helix</keyword>
<proteinExistence type="inferred from homology"/>
<dbReference type="GO" id="GO:0016020">
    <property type="term" value="C:membrane"/>
    <property type="evidence" value="ECO:0007669"/>
    <property type="project" value="InterPro"/>
</dbReference>
<keyword evidence="2" id="KW-0812">Transmembrane</keyword>
<evidence type="ECO:0008006" key="4">
    <source>
        <dbReference type="Google" id="ProtNLM"/>
    </source>
</evidence>
<feature type="transmembrane region" description="Helical" evidence="2">
    <location>
        <begin position="66"/>
        <end position="92"/>
    </location>
</feature>
<protein>
    <recommendedName>
        <fullName evidence="4">MATE efflux family protein</fullName>
    </recommendedName>
</protein>
<name>A0A6N2LRB1_SALVM</name>
<keyword evidence="2" id="KW-0472">Membrane</keyword>
<evidence type="ECO:0000256" key="2">
    <source>
        <dbReference type="SAM" id="Phobius"/>
    </source>
</evidence>
<evidence type="ECO:0000256" key="1">
    <source>
        <dbReference type="ARBA" id="ARBA00010199"/>
    </source>
</evidence>
<comment type="similarity">
    <text evidence="1">Belongs to the multi antimicrobial extrusion (MATE) (TC 2.A.66.1) family.</text>
</comment>
<gene>
    <name evidence="3" type="ORF">SVIM_LOCUS269267</name>
</gene>
<reference evidence="3" key="1">
    <citation type="submission" date="2019-03" db="EMBL/GenBank/DDBJ databases">
        <authorList>
            <person name="Mank J."/>
            <person name="Almeida P."/>
        </authorList>
    </citation>
    <scope>NUCLEOTIDE SEQUENCE</scope>
    <source>
        <strain evidence="3">78183</strain>
    </source>
</reference>
<accession>A0A6N2LRB1</accession>
<dbReference type="AlphaFoldDB" id="A0A6N2LRB1"/>
<dbReference type="GO" id="GO:0042910">
    <property type="term" value="F:xenobiotic transmembrane transporter activity"/>
    <property type="evidence" value="ECO:0007669"/>
    <property type="project" value="InterPro"/>
</dbReference>
<dbReference type="GO" id="GO:0015297">
    <property type="term" value="F:antiporter activity"/>
    <property type="evidence" value="ECO:0007669"/>
    <property type="project" value="InterPro"/>
</dbReference>
<dbReference type="InterPro" id="IPR002528">
    <property type="entry name" value="MATE_fam"/>
</dbReference>
<dbReference type="PANTHER" id="PTHR11206">
    <property type="entry name" value="MULTIDRUG RESISTANCE PROTEIN"/>
    <property type="match status" value="1"/>
</dbReference>
<organism evidence="3">
    <name type="scientific">Salix viminalis</name>
    <name type="common">Common osier</name>
    <name type="synonym">Basket willow</name>
    <dbReference type="NCBI Taxonomy" id="40686"/>
    <lineage>
        <taxon>Eukaryota</taxon>
        <taxon>Viridiplantae</taxon>
        <taxon>Streptophyta</taxon>
        <taxon>Embryophyta</taxon>
        <taxon>Tracheophyta</taxon>
        <taxon>Spermatophyta</taxon>
        <taxon>Magnoliopsida</taxon>
        <taxon>eudicotyledons</taxon>
        <taxon>Gunneridae</taxon>
        <taxon>Pentapetalae</taxon>
        <taxon>rosids</taxon>
        <taxon>fabids</taxon>
        <taxon>Malpighiales</taxon>
        <taxon>Salicaceae</taxon>
        <taxon>Saliceae</taxon>
        <taxon>Salix</taxon>
    </lineage>
</organism>
<dbReference type="Pfam" id="PF01554">
    <property type="entry name" value="MatE"/>
    <property type="match status" value="1"/>
</dbReference>
<dbReference type="EMBL" id="CAADRP010001597">
    <property type="protein sequence ID" value="VFU44122.1"/>
    <property type="molecule type" value="Genomic_DNA"/>
</dbReference>
<evidence type="ECO:0000313" key="3">
    <source>
        <dbReference type="EMBL" id="VFU44122.1"/>
    </source>
</evidence>